<comment type="function">
    <text evidence="5">Toxic component of a toxin-antitoxin (TA) system. An RNase.</text>
</comment>
<sequence>MRDCIYLDTTFLLALAQEHGAFRERALELLEEFRRGGRALVSSHLARAELVALIASRRPGLGLEGVYALADYAIRRAGAEVRDPDYNRIVREAQLYGGLIRLRLGSLLHLLAALSLGCLSIATFDTAIIERSGRVSEILGVEVVH</sequence>
<keyword evidence="6" id="KW-0472">Membrane</keyword>
<keyword evidence="2 5" id="KW-0540">Nuclease</keyword>
<reference evidence="8 9" key="1">
    <citation type="submission" date="2015-11" db="EMBL/GenBank/DDBJ databases">
        <title>Genome sequence of Pyrodictium occultum PL-19, a marine hyperthermophilic archaeon isolated from Volcano, Italy.</title>
        <authorList>
            <person name="Utturkar S."/>
            <person name="Huber H."/>
            <person name="Leptihn S."/>
            <person name="Brown S."/>
            <person name="Stetter K.O."/>
            <person name="Podar M."/>
        </authorList>
    </citation>
    <scope>NUCLEOTIDE SEQUENCE [LARGE SCALE GENOMIC DNA]</scope>
    <source>
        <strain evidence="8 9">PL-19</strain>
    </source>
</reference>
<name>A0A0V8RWN5_PYROC</name>
<evidence type="ECO:0000313" key="9">
    <source>
        <dbReference type="Proteomes" id="UP000053352"/>
    </source>
</evidence>
<evidence type="ECO:0000313" key="8">
    <source>
        <dbReference type="EMBL" id="KSW12445.1"/>
    </source>
</evidence>
<dbReference type="STRING" id="2309.CF15_06895"/>
<dbReference type="Proteomes" id="UP000053352">
    <property type="component" value="Unassembled WGS sequence"/>
</dbReference>
<feature type="transmembrane region" description="Helical" evidence="6">
    <location>
        <begin position="107"/>
        <end position="129"/>
    </location>
</feature>
<keyword evidence="5" id="KW-0460">Magnesium</keyword>
<dbReference type="InterPro" id="IPR029060">
    <property type="entry name" value="PIN-like_dom_sf"/>
</dbReference>
<dbReference type="Pfam" id="PF01850">
    <property type="entry name" value="PIN"/>
    <property type="match status" value="1"/>
</dbReference>
<dbReference type="AlphaFoldDB" id="A0A0V8RWN5"/>
<comment type="caution">
    <text evidence="5">Lacks conserved residue(s) required for the propagation of feature annotation.</text>
</comment>
<dbReference type="HAMAP" id="MF_00265">
    <property type="entry name" value="VapC_Nob1"/>
    <property type="match status" value="1"/>
</dbReference>
<dbReference type="RefSeq" id="WP_058371129.1">
    <property type="nucleotide sequence ID" value="NZ_LNTB01000001.1"/>
</dbReference>
<feature type="domain" description="PIN" evidence="7">
    <location>
        <begin position="5"/>
        <end position="128"/>
    </location>
</feature>
<protein>
    <recommendedName>
        <fullName evidence="5">Ribonuclease VapC</fullName>
        <shortName evidence="5">RNase VapC</shortName>
        <ecNumber evidence="5">3.1.-.-</ecNumber>
    </recommendedName>
    <alternativeName>
        <fullName evidence="5">Putative toxin VapC</fullName>
    </alternativeName>
</protein>
<comment type="cofactor">
    <cofactor evidence="5">
        <name>Mg(2+)</name>
        <dbReference type="ChEBI" id="CHEBI:18420"/>
    </cofactor>
</comment>
<accession>A0A0V8RWN5</accession>
<organism evidence="8 9">
    <name type="scientific">Pyrodictium occultum</name>
    <dbReference type="NCBI Taxonomy" id="2309"/>
    <lineage>
        <taxon>Archaea</taxon>
        <taxon>Thermoproteota</taxon>
        <taxon>Thermoprotei</taxon>
        <taxon>Desulfurococcales</taxon>
        <taxon>Pyrodictiaceae</taxon>
        <taxon>Pyrodictium</taxon>
    </lineage>
</organism>
<feature type="binding site" evidence="5">
    <location>
        <position position="8"/>
    </location>
    <ligand>
        <name>Mg(2+)</name>
        <dbReference type="ChEBI" id="CHEBI:18420"/>
    </ligand>
</feature>
<dbReference type="SUPFAM" id="SSF88723">
    <property type="entry name" value="PIN domain-like"/>
    <property type="match status" value="1"/>
</dbReference>
<dbReference type="EMBL" id="LNTB01000001">
    <property type="protein sequence ID" value="KSW12445.1"/>
    <property type="molecule type" value="Genomic_DNA"/>
</dbReference>
<comment type="similarity">
    <text evidence="5">Belongs to the PINc/VapC protein family.</text>
</comment>
<dbReference type="Gene3D" id="3.40.50.1010">
    <property type="entry name" value="5'-nuclease"/>
    <property type="match status" value="1"/>
</dbReference>
<dbReference type="EC" id="3.1.-.-" evidence="5"/>
<evidence type="ECO:0000256" key="5">
    <source>
        <dbReference type="HAMAP-Rule" id="MF_00265"/>
    </source>
</evidence>
<keyword evidence="3 5" id="KW-0479">Metal-binding</keyword>
<keyword evidence="6" id="KW-1133">Transmembrane helix</keyword>
<dbReference type="GO" id="GO:0090729">
    <property type="term" value="F:toxin activity"/>
    <property type="evidence" value="ECO:0007669"/>
    <property type="project" value="UniProtKB-KW"/>
</dbReference>
<dbReference type="InterPro" id="IPR022907">
    <property type="entry name" value="VapC_family"/>
</dbReference>
<keyword evidence="5" id="KW-0800">Toxin</keyword>
<dbReference type="GO" id="GO:0000287">
    <property type="term" value="F:magnesium ion binding"/>
    <property type="evidence" value="ECO:0007669"/>
    <property type="project" value="UniProtKB-UniRule"/>
</dbReference>
<evidence type="ECO:0000256" key="2">
    <source>
        <dbReference type="ARBA" id="ARBA00022722"/>
    </source>
</evidence>
<keyword evidence="1 5" id="KW-1277">Toxin-antitoxin system</keyword>
<comment type="caution">
    <text evidence="8">The sequence shown here is derived from an EMBL/GenBank/DDBJ whole genome shotgun (WGS) entry which is preliminary data.</text>
</comment>
<evidence type="ECO:0000256" key="3">
    <source>
        <dbReference type="ARBA" id="ARBA00022723"/>
    </source>
</evidence>
<dbReference type="GO" id="GO:0016787">
    <property type="term" value="F:hydrolase activity"/>
    <property type="evidence" value="ECO:0007669"/>
    <property type="project" value="UniProtKB-KW"/>
</dbReference>
<evidence type="ECO:0000256" key="1">
    <source>
        <dbReference type="ARBA" id="ARBA00022649"/>
    </source>
</evidence>
<keyword evidence="6" id="KW-0812">Transmembrane</keyword>
<gene>
    <name evidence="5" type="primary">vapC</name>
    <name evidence="8" type="ORF">CF15_06895</name>
</gene>
<proteinExistence type="inferred from homology"/>
<evidence type="ECO:0000256" key="6">
    <source>
        <dbReference type="SAM" id="Phobius"/>
    </source>
</evidence>
<evidence type="ECO:0000256" key="4">
    <source>
        <dbReference type="ARBA" id="ARBA00022801"/>
    </source>
</evidence>
<dbReference type="GO" id="GO:0004540">
    <property type="term" value="F:RNA nuclease activity"/>
    <property type="evidence" value="ECO:0007669"/>
    <property type="project" value="InterPro"/>
</dbReference>
<keyword evidence="4 5" id="KW-0378">Hydrolase</keyword>
<keyword evidence="9" id="KW-1185">Reference proteome</keyword>
<evidence type="ECO:0000259" key="7">
    <source>
        <dbReference type="Pfam" id="PF01850"/>
    </source>
</evidence>
<dbReference type="InterPro" id="IPR002716">
    <property type="entry name" value="PIN_dom"/>
</dbReference>